<dbReference type="GO" id="GO:0001784">
    <property type="term" value="F:phosphotyrosine residue binding"/>
    <property type="evidence" value="ECO:0007669"/>
    <property type="project" value="Ensembl"/>
</dbReference>
<dbReference type="Ensembl" id="ENSSPUT00000019478.1">
    <property type="protein sequence ID" value="ENSSPUP00000018287.1"/>
    <property type="gene ID" value="ENSSPUG00000014118.1"/>
</dbReference>
<reference evidence="10" key="1">
    <citation type="submission" date="2025-08" db="UniProtKB">
        <authorList>
            <consortium name="Ensembl"/>
        </authorList>
    </citation>
    <scope>IDENTIFICATION</scope>
</reference>
<dbReference type="GO" id="GO:0017124">
    <property type="term" value="F:SH3 domain binding"/>
    <property type="evidence" value="ECO:0007669"/>
    <property type="project" value="UniProtKB-KW"/>
</dbReference>
<evidence type="ECO:0000256" key="1">
    <source>
        <dbReference type="ARBA" id="ARBA00022553"/>
    </source>
</evidence>
<keyword evidence="11" id="KW-1185">Reference proteome</keyword>
<comment type="function">
    <text evidence="4">Binds differentially to the SH3 domains of certain proteins of signal transduction pathways. Binds to phosphatidylinositols; linking the hemopoietic tyrosine kinase fes to the cytoplasmic membrane in a phosphorylation dependent mechanism.</text>
</comment>
<evidence type="ECO:0000256" key="5">
    <source>
        <dbReference type="ARBA" id="ARBA00070257"/>
    </source>
</evidence>
<evidence type="ECO:0000256" key="7">
    <source>
        <dbReference type="SAM" id="MobiDB-lite"/>
    </source>
</evidence>
<dbReference type="AlphaFoldDB" id="A0A8D0HB09"/>
<dbReference type="SUPFAM" id="SSF50729">
    <property type="entry name" value="PH domain-like"/>
    <property type="match status" value="1"/>
</dbReference>
<sequence>MASEEQYWPVPMKAIGAQNLLTMPGGVSKSGYLHKKGGTQLQLLKWPLRFVIIHKGCIYYFKSSTSASPQGAFSLKGYNRVMREAEETTSNNVFPFKIVHISKKHRTWFFSASSEDERKNWMVSLRREIDHYHEKKETVTDLRYSPANVVGFTCSLCVCKVVSDANTLCSADYDQEEDDESYLQPDITDLMKSEDHMILPPAYPPPPVPHTRRATSSEIRVHPLPGKPTGPLLPPPPKKVLPDVKPEAFSNVREESHFHCRAESVLKPQLTNWRPSDTPPPVPPLPSLRKPVCSLPRMPPPLAHISAIDEGFEKLKQLKLSPGGPPPLPSNKPKFSLLTVPVETKAPREHGKPGLFVPPVLPKPQVSAPVSKPRPEKPSLPQLQRSPPDGQSFRGFSFEKPALVSKPSISGEDSDDDYEKVELPNSIFVDTIHSYDVEEMFKATNPSEQPLNGLYCIRNSSKNGKVLVVWDESIERVRNYRIFEKDSKFYLEADSLFLTIGSLVEHYCAHVLPSHDSLVLRYPYGYSGPR</sequence>
<dbReference type="Proteomes" id="UP000694392">
    <property type="component" value="Unplaced"/>
</dbReference>
<evidence type="ECO:0000256" key="4">
    <source>
        <dbReference type="ARBA" id="ARBA00056733"/>
    </source>
</evidence>
<dbReference type="CDD" id="cd13308">
    <property type="entry name" value="PH_3BP2"/>
    <property type="match status" value="1"/>
</dbReference>
<feature type="domain" description="PH" evidence="9">
    <location>
        <begin position="26"/>
        <end position="130"/>
    </location>
</feature>
<dbReference type="CDD" id="cd10359">
    <property type="entry name" value="SH2_SH3BP2"/>
    <property type="match status" value="1"/>
</dbReference>
<dbReference type="PANTHER" id="PTHR15126:SF4">
    <property type="entry name" value="SH3 DOMAIN-BINDING PROTEIN 2"/>
    <property type="match status" value="1"/>
</dbReference>
<evidence type="ECO:0000313" key="10">
    <source>
        <dbReference type="Ensembl" id="ENSSPUP00000018287.1"/>
    </source>
</evidence>
<feature type="domain" description="SH2" evidence="8">
    <location>
        <begin position="427"/>
        <end position="524"/>
    </location>
</feature>
<evidence type="ECO:0000256" key="6">
    <source>
        <dbReference type="PROSITE-ProRule" id="PRU00191"/>
    </source>
</evidence>
<protein>
    <recommendedName>
        <fullName evidence="5">SH3 domain-binding protein 2</fullName>
    </recommendedName>
</protein>
<evidence type="ECO:0000256" key="2">
    <source>
        <dbReference type="ARBA" id="ARBA00022999"/>
    </source>
</evidence>
<organism evidence="10 11">
    <name type="scientific">Sphenodon punctatus</name>
    <name type="common">Tuatara</name>
    <name type="synonym">Hatteria punctata</name>
    <dbReference type="NCBI Taxonomy" id="8508"/>
    <lineage>
        <taxon>Eukaryota</taxon>
        <taxon>Metazoa</taxon>
        <taxon>Chordata</taxon>
        <taxon>Craniata</taxon>
        <taxon>Vertebrata</taxon>
        <taxon>Euteleostomi</taxon>
        <taxon>Lepidosauria</taxon>
        <taxon>Sphenodontia</taxon>
        <taxon>Sphenodontidae</taxon>
        <taxon>Sphenodon</taxon>
    </lineage>
</organism>
<evidence type="ECO:0000313" key="11">
    <source>
        <dbReference type="Proteomes" id="UP000694392"/>
    </source>
</evidence>
<evidence type="ECO:0000256" key="3">
    <source>
        <dbReference type="ARBA" id="ARBA00023036"/>
    </source>
</evidence>
<dbReference type="FunFam" id="2.30.29.30:FF:000147">
    <property type="entry name" value="SH3 domain-binding protein 2 isoform X2"/>
    <property type="match status" value="1"/>
</dbReference>
<keyword evidence="2 6" id="KW-0727">SH2 domain</keyword>
<dbReference type="SUPFAM" id="SSF55550">
    <property type="entry name" value="SH2 domain"/>
    <property type="match status" value="1"/>
</dbReference>
<dbReference type="Gene3D" id="2.30.29.30">
    <property type="entry name" value="Pleckstrin-homology domain (PH domain)/Phosphotyrosine-binding domain (PTB)"/>
    <property type="match status" value="1"/>
</dbReference>
<dbReference type="GeneTree" id="ENSGT00390000002216"/>
<dbReference type="PANTHER" id="PTHR15126">
    <property type="entry name" value="SH3-BINDING"/>
    <property type="match status" value="1"/>
</dbReference>
<dbReference type="Pfam" id="PF00169">
    <property type="entry name" value="PH"/>
    <property type="match status" value="1"/>
</dbReference>
<dbReference type="Gene3D" id="3.30.505.10">
    <property type="entry name" value="SH2 domain"/>
    <property type="match status" value="1"/>
</dbReference>
<dbReference type="SMART" id="SM00252">
    <property type="entry name" value="SH2"/>
    <property type="match status" value="1"/>
</dbReference>
<keyword evidence="3" id="KW-0729">SH3-binding</keyword>
<dbReference type="PROSITE" id="PS50003">
    <property type="entry name" value="PH_DOMAIN"/>
    <property type="match status" value="1"/>
</dbReference>
<dbReference type="SMART" id="SM00233">
    <property type="entry name" value="PH"/>
    <property type="match status" value="1"/>
</dbReference>
<dbReference type="OMA" id="QKPYGYT"/>
<keyword evidence="1" id="KW-0597">Phosphoprotein</keyword>
<proteinExistence type="predicted"/>
<dbReference type="InterPro" id="IPR000980">
    <property type="entry name" value="SH2"/>
</dbReference>
<reference evidence="10" key="2">
    <citation type="submission" date="2025-09" db="UniProtKB">
        <authorList>
            <consortium name="Ensembl"/>
        </authorList>
    </citation>
    <scope>IDENTIFICATION</scope>
</reference>
<evidence type="ECO:0000259" key="8">
    <source>
        <dbReference type="PROSITE" id="PS50001"/>
    </source>
</evidence>
<dbReference type="InterPro" id="IPR036860">
    <property type="entry name" value="SH2_dom_sf"/>
</dbReference>
<dbReference type="PROSITE" id="PS50001">
    <property type="entry name" value="SH2"/>
    <property type="match status" value="1"/>
</dbReference>
<gene>
    <name evidence="10" type="primary">SH3BP2</name>
</gene>
<evidence type="ECO:0000259" key="9">
    <source>
        <dbReference type="PROSITE" id="PS50003"/>
    </source>
</evidence>
<name>A0A8D0HB09_SPHPU</name>
<dbReference type="InterPro" id="IPR001849">
    <property type="entry name" value="PH_domain"/>
</dbReference>
<dbReference type="GO" id="GO:0007165">
    <property type="term" value="P:signal transduction"/>
    <property type="evidence" value="ECO:0007669"/>
    <property type="project" value="InterPro"/>
</dbReference>
<dbReference type="InterPro" id="IPR035848">
    <property type="entry name" value="SH3BP2"/>
</dbReference>
<dbReference type="FunFam" id="3.30.505.10:FF:000043">
    <property type="entry name" value="SH3 domain binding protein 2"/>
    <property type="match status" value="1"/>
</dbReference>
<dbReference type="Pfam" id="PF00017">
    <property type="entry name" value="SH2"/>
    <property type="match status" value="1"/>
</dbReference>
<dbReference type="InterPro" id="IPR035847">
    <property type="entry name" value="SH3BP2_SH2"/>
</dbReference>
<feature type="region of interest" description="Disordered" evidence="7">
    <location>
        <begin position="346"/>
        <end position="396"/>
    </location>
</feature>
<dbReference type="InterPro" id="IPR011993">
    <property type="entry name" value="PH-like_dom_sf"/>
</dbReference>
<accession>A0A8D0HB09</accession>